<comment type="subunit">
    <text evidence="2">The basal body constitutes a major portion of the flagellar organelle and consists of four rings (L,P,S, and M) mounted on a central rod. The rod consists of about 26 subunits of FlgG in the distal portion, and FlgB, FlgC and FlgF are thought to build up the proximal portion of the rod with about 6 subunits each.</text>
</comment>
<evidence type="ECO:0000256" key="1">
    <source>
        <dbReference type="ARBA" id="ARBA00009677"/>
    </source>
</evidence>
<keyword evidence="2" id="KW-0975">Bacterial flagellum</keyword>
<proteinExistence type="inferred from homology"/>
<dbReference type="InterPro" id="IPR010930">
    <property type="entry name" value="Flg_bb/hook_C_dom"/>
</dbReference>
<keyword evidence="4" id="KW-0966">Cell projection</keyword>
<comment type="caution">
    <text evidence="4">The sequence shown here is derived from an EMBL/GenBank/DDBJ whole genome shotgun (WGS) entry which is preliminary data.</text>
</comment>
<comment type="similarity">
    <text evidence="1">Belongs to the flagella basal body rod proteins family.</text>
</comment>
<name>A0A840MT99_9PROT</name>
<reference evidence="4 5" key="1">
    <citation type="submission" date="2020-08" db="EMBL/GenBank/DDBJ databases">
        <title>Genomic Encyclopedia of Type Strains, Phase IV (KMG-IV): sequencing the most valuable type-strain genomes for metagenomic binning, comparative biology and taxonomic classification.</title>
        <authorList>
            <person name="Goeker M."/>
        </authorList>
    </citation>
    <scope>NUCLEOTIDE SEQUENCE [LARGE SCALE GENOMIC DNA]</scope>
    <source>
        <strain evidence="4 5">DSM 27165</strain>
    </source>
</reference>
<accession>A0A840MT99</accession>
<evidence type="ECO:0000256" key="2">
    <source>
        <dbReference type="RuleBase" id="RU362062"/>
    </source>
</evidence>
<protein>
    <recommendedName>
        <fullName evidence="2">Flagellar basal-body rod protein FlgC</fullName>
    </recommendedName>
</protein>
<keyword evidence="5" id="KW-1185">Reference proteome</keyword>
<dbReference type="Pfam" id="PF06429">
    <property type="entry name" value="Flg_bbr_C"/>
    <property type="match status" value="1"/>
</dbReference>
<keyword evidence="4" id="KW-0282">Flagellum</keyword>
<sequence>MDYRSAFAISAAGMNLEKTRLDVTALNLANMHTTVGPDGKLFQPSRVVASLRAVNFGQQFDNLLTSTNLMLPMAKIETMEVAPRVIHDPGHPDADKNGNVSLPGVNHLNEMINMMSALRAYEANVVAMNAAKVMAQRALDIGATS</sequence>
<gene>
    <name evidence="4" type="ORF">HNQ59_003628</name>
</gene>
<evidence type="ECO:0000313" key="4">
    <source>
        <dbReference type="EMBL" id="MBB5020309.1"/>
    </source>
</evidence>
<evidence type="ECO:0000259" key="3">
    <source>
        <dbReference type="Pfam" id="PF06429"/>
    </source>
</evidence>
<dbReference type="AlphaFoldDB" id="A0A840MT99"/>
<comment type="subcellular location">
    <subcellularLocation>
        <location evidence="2">Bacterial flagellum basal body</location>
    </subcellularLocation>
</comment>
<dbReference type="NCBIfam" id="TIGR01395">
    <property type="entry name" value="FlgC"/>
    <property type="match status" value="1"/>
</dbReference>
<dbReference type="RefSeq" id="WP_184041710.1">
    <property type="nucleotide sequence ID" value="NZ_JACHHY010000030.1"/>
</dbReference>
<dbReference type="EMBL" id="JACHHY010000030">
    <property type="protein sequence ID" value="MBB5020309.1"/>
    <property type="molecule type" value="Genomic_DNA"/>
</dbReference>
<keyword evidence="4" id="KW-0969">Cilium</keyword>
<dbReference type="GO" id="GO:0030694">
    <property type="term" value="C:bacterial-type flagellum basal body, rod"/>
    <property type="evidence" value="ECO:0007669"/>
    <property type="project" value="UniProtKB-UniRule"/>
</dbReference>
<dbReference type="Proteomes" id="UP000575898">
    <property type="component" value="Unassembled WGS sequence"/>
</dbReference>
<evidence type="ECO:0000313" key="5">
    <source>
        <dbReference type="Proteomes" id="UP000575898"/>
    </source>
</evidence>
<feature type="domain" description="Flagellar basal-body/hook protein C-terminal" evidence="3">
    <location>
        <begin position="97"/>
        <end position="140"/>
    </location>
</feature>
<dbReference type="InterPro" id="IPR006299">
    <property type="entry name" value="FlgC"/>
</dbReference>
<organism evidence="4 5">
    <name type="scientific">Chitinivorax tropicus</name>
    <dbReference type="NCBI Taxonomy" id="714531"/>
    <lineage>
        <taxon>Bacteria</taxon>
        <taxon>Pseudomonadati</taxon>
        <taxon>Pseudomonadota</taxon>
        <taxon>Betaproteobacteria</taxon>
        <taxon>Chitinivorax</taxon>
    </lineage>
</organism>
<dbReference type="GO" id="GO:0071973">
    <property type="term" value="P:bacterial-type flagellum-dependent cell motility"/>
    <property type="evidence" value="ECO:0007669"/>
    <property type="project" value="UniProtKB-UniRule"/>
</dbReference>